<gene>
    <name evidence="1" type="ORF">ABID23_001441</name>
</gene>
<comment type="caution">
    <text evidence="1">The sequence shown here is derived from an EMBL/GenBank/DDBJ whole genome shotgun (WGS) entry which is preliminary data.</text>
</comment>
<name>A0ABV2HIE8_9HYPH</name>
<evidence type="ECO:0008006" key="3">
    <source>
        <dbReference type="Google" id="ProtNLM"/>
    </source>
</evidence>
<protein>
    <recommendedName>
        <fullName evidence="3">Phage protein</fullName>
    </recommendedName>
</protein>
<accession>A0ABV2HIE8</accession>
<proteinExistence type="predicted"/>
<evidence type="ECO:0000313" key="1">
    <source>
        <dbReference type="EMBL" id="MET3590335.1"/>
    </source>
</evidence>
<evidence type="ECO:0000313" key="2">
    <source>
        <dbReference type="Proteomes" id="UP001549086"/>
    </source>
</evidence>
<keyword evidence="2" id="KW-1185">Reference proteome</keyword>
<sequence>MKQILRDCAKKNQNPAEVIYAIAQKVGYTNTSQPMNENLQERHNSARTLAAYNGLTPNGPISLDMLDKMSEAELSNWVSDPMGVLFPKQSLF</sequence>
<reference evidence="1 2" key="1">
    <citation type="submission" date="2024-06" db="EMBL/GenBank/DDBJ databases">
        <title>Genomic Encyclopedia of Type Strains, Phase IV (KMG-IV): sequencing the most valuable type-strain genomes for metagenomic binning, comparative biology and taxonomic classification.</title>
        <authorList>
            <person name="Goeker M."/>
        </authorList>
    </citation>
    <scope>NUCLEOTIDE SEQUENCE [LARGE SCALE GENOMIC DNA]</scope>
    <source>
        <strain evidence="1 2">DSM 23649</strain>
    </source>
</reference>
<organism evidence="1 2">
    <name type="scientific">Bartonella silvatica</name>
    <dbReference type="NCBI Taxonomy" id="357760"/>
    <lineage>
        <taxon>Bacteria</taxon>
        <taxon>Pseudomonadati</taxon>
        <taxon>Pseudomonadota</taxon>
        <taxon>Alphaproteobacteria</taxon>
        <taxon>Hyphomicrobiales</taxon>
        <taxon>Bartonellaceae</taxon>
        <taxon>Bartonella</taxon>
    </lineage>
</organism>
<dbReference type="Proteomes" id="UP001549086">
    <property type="component" value="Unassembled WGS sequence"/>
</dbReference>
<dbReference type="EMBL" id="JBEPLI010000021">
    <property type="protein sequence ID" value="MET3590335.1"/>
    <property type="molecule type" value="Genomic_DNA"/>
</dbReference>